<dbReference type="Gene3D" id="3.40.50.1980">
    <property type="entry name" value="Nitrogenase molybdenum iron protein domain"/>
    <property type="match status" value="2"/>
</dbReference>
<gene>
    <name evidence="7" type="ORF">FE782_03535</name>
</gene>
<dbReference type="InterPro" id="IPR006129">
    <property type="entry name" value="AdhesinB"/>
</dbReference>
<keyword evidence="3" id="KW-0479">Metal-binding</keyword>
<evidence type="ECO:0000256" key="3">
    <source>
        <dbReference type="ARBA" id="ARBA00022723"/>
    </source>
</evidence>
<keyword evidence="4 6" id="KW-0732">Signal</keyword>
<dbReference type="PANTHER" id="PTHR42953:SF1">
    <property type="entry name" value="METAL-BINDING PROTEIN HI_0362-RELATED"/>
    <property type="match status" value="1"/>
</dbReference>
<name>A0A5R9GBB4_9BACL</name>
<feature type="signal peptide" evidence="6">
    <location>
        <begin position="1"/>
        <end position="19"/>
    </location>
</feature>
<dbReference type="PRINTS" id="PR00691">
    <property type="entry name" value="ADHESINB"/>
</dbReference>
<dbReference type="Proteomes" id="UP000309676">
    <property type="component" value="Unassembled WGS sequence"/>
</dbReference>
<evidence type="ECO:0000256" key="4">
    <source>
        <dbReference type="ARBA" id="ARBA00022729"/>
    </source>
</evidence>
<organism evidence="7 8">
    <name type="scientific">Paenibacillus antri</name>
    <dbReference type="NCBI Taxonomy" id="2582848"/>
    <lineage>
        <taxon>Bacteria</taxon>
        <taxon>Bacillati</taxon>
        <taxon>Bacillota</taxon>
        <taxon>Bacilli</taxon>
        <taxon>Bacillales</taxon>
        <taxon>Paenibacillaceae</taxon>
        <taxon>Paenibacillus</taxon>
    </lineage>
</organism>
<evidence type="ECO:0000256" key="6">
    <source>
        <dbReference type="SAM" id="SignalP"/>
    </source>
</evidence>
<protein>
    <submittedName>
        <fullName evidence="7">Manganese transporter</fullName>
    </submittedName>
</protein>
<dbReference type="GO" id="GO:0030001">
    <property type="term" value="P:metal ion transport"/>
    <property type="evidence" value="ECO:0007669"/>
    <property type="project" value="InterPro"/>
</dbReference>
<feature type="chain" id="PRO_5038358632" evidence="6">
    <location>
        <begin position="20"/>
        <end position="312"/>
    </location>
</feature>
<proteinExistence type="inferred from homology"/>
<keyword evidence="2 5" id="KW-0813">Transport</keyword>
<comment type="subcellular location">
    <subcellularLocation>
        <location evidence="1">Cell envelope</location>
    </subcellularLocation>
</comment>
<dbReference type="EMBL" id="VCIW01000002">
    <property type="protein sequence ID" value="TLS53757.1"/>
    <property type="molecule type" value="Genomic_DNA"/>
</dbReference>
<evidence type="ECO:0000256" key="2">
    <source>
        <dbReference type="ARBA" id="ARBA00022448"/>
    </source>
</evidence>
<comment type="similarity">
    <text evidence="5">Belongs to the bacterial solute-binding protein 9 family.</text>
</comment>
<dbReference type="OrthoDB" id="9793396at2"/>
<dbReference type="InterPro" id="IPR006128">
    <property type="entry name" value="Lipoprotein_PsaA-like"/>
</dbReference>
<dbReference type="PANTHER" id="PTHR42953">
    <property type="entry name" value="HIGH-AFFINITY ZINC UPTAKE SYSTEM PROTEIN ZNUA-RELATED"/>
    <property type="match status" value="1"/>
</dbReference>
<sequence length="312" mass="33260">MLRAAMTGAIAAAIAVALAGCGAAPSNSGEGEGPVRVTTTIGQITDIVTNIGGERVEVAGIMPSGVDPHLYKATQGDIAKFEDADIVFYNGLHLEGKMTEVFEEMAEHKPTIAVGESIDPASLIEVANADGTQVYDPHIWFDVKLWMQAAETVQRELAKLDPDNAGTYEANAKAYLAELEALDAYARERIATIPEGQRVLVTAHDAFGYFGKAYDIEVRGLQGISTASEAGSKDVTDLRDFLVERKIKAVFVETSVSNRSITAVIEGAKKLGHDLKEGGTLYSDAMGEEGTPEGTYVGMVRHNVDTIVNALQ</sequence>
<dbReference type="InterPro" id="IPR050492">
    <property type="entry name" value="Bact_metal-bind_prot9"/>
</dbReference>
<accession>A0A5R9GBB4</accession>
<dbReference type="PROSITE" id="PS51257">
    <property type="entry name" value="PROKAR_LIPOPROTEIN"/>
    <property type="match status" value="1"/>
</dbReference>
<comment type="caution">
    <text evidence="7">The sequence shown here is derived from an EMBL/GenBank/DDBJ whole genome shotgun (WGS) entry which is preliminary data.</text>
</comment>
<keyword evidence="8" id="KW-1185">Reference proteome</keyword>
<evidence type="ECO:0000313" key="7">
    <source>
        <dbReference type="EMBL" id="TLS53757.1"/>
    </source>
</evidence>
<evidence type="ECO:0000256" key="1">
    <source>
        <dbReference type="ARBA" id="ARBA00004196"/>
    </source>
</evidence>
<dbReference type="GO" id="GO:0007155">
    <property type="term" value="P:cell adhesion"/>
    <property type="evidence" value="ECO:0007669"/>
    <property type="project" value="InterPro"/>
</dbReference>
<dbReference type="GO" id="GO:0030313">
    <property type="term" value="C:cell envelope"/>
    <property type="evidence" value="ECO:0007669"/>
    <property type="project" value="UniProtKB-SubCell"/>
</dbReference>
<dbReference type="SUPFAM" id="SSF53807">
    <property type="entry name" value="Helical backbone' metal receptor"/>
    <property type="match status" value="1"/>
</dbReference>
<dbReference type="PRINTS" id="PR00690">
    <property type="entry name" value="ADHESNFAMILY"/>
</dbReference>
<dbReference type="GO" id="GO:0046872">
    <property type="term" value="F:metal ion binding"/>
    <property type="evidence" value="ECO:0007669"/>
    <property type="project" value="UniProtKB-KW"/>
</dbReference>
<dbReference type="AlphaFoldDB" id="A0A5R9GBB4"/>
<dbReference type="InterPro" id="IPR006127">
    <property type="entry name" value="ZnuA-like"/>
</dbReference>
<dbReference type="Pfam" id="PF01297">
    <property type="entry name" value="ZnuA"/>
    <property type="match status" value="1"/>
</dbReference>
<evidence type="ECO:0000313" key="8">
    <source>
        <dbReference type="Proteomes" id="UP000309676"/>
    </source>
</evidence>
<evidence type="ECO:0000256" key="5">
    <source>
        <dbReference type="RuleBase" id="RU003512"/>
    </source>
</evidence>
<reference evidence="7 8" key="1">
    <citation type="submission" date="2019-05" db="EMBL/GenBank/DDBJ databases">
        <authorList>
            <person name="Narsing Rao M.P."/>
            <person name="Li W.J."/>
        </authorList>
    </citation>
    <scope>NUCLEOTIDE SEQUENCE [LARGE SCALE GENOMIC DNA]</scope>
    <source>
        <strain evidence="7 8">SYSU_K30003</strain>
    </source>
</reference>